<dbReference type="Proteomes" id="UP000708208">
    <property type="component" value="Unassembled WGS sequence"/>
</dbReference>
<accession>A0A8J2PLJ5</accession>
<feature type="non-terminal residue" evidence="2">
    <location>
        <position position="1"/>
    </location>
</feature>
<feature type="non-terminal residue" evidence="2">
    <location>
        <position position="288"/>
    </location>
</feature>
<sequence>FLVKAVKGEFPSNFTEFINNPIISYNFKRVRSFEDKLDSFNLDLSAQASLLFGNVAAGGTFSYLTDTNLETDSNYATLTYSQTITTELLALHRLKVLDNIDTNIGRVLGATHFIIGVEWGTAVLFSMKWRSTNSAAGMSTNAAANAAFSSTKFTAEMGTSYQSLKKTFNKTEDLEVSIYGNLAMGKMSIKTFEEIEEYMMKVPELTKHLNGGKGSPVKFIAISLDKVDLLKQKLQEASATGNMWSKESTMLEIAKIAGHEDVALYTLHNKMKSRYQEQQDILQTVRGY</sequence>
<name>A0A8J2PLJ5_9HEXA</name>
<reference evidence="2" key="1">
    <citation type="submission" date="2021-06" db="EMBL/GenBank/DDBJ databases">
        <authorList>
            <person name="Hodson N. C."/>
            <person name="Mongue J. A."/>
            <person name="Jaron S. K."/>
        </authorList>
    </citation>
    <scope>NUCLEOTIDE SEQUENCE</scope>
</reference>
<comment type="caution">
    <text evidence="2">The sequence shown here is derived from an EMBL/GenBank/DDBJ whole genome shotgun (WGS) entry which is preliminary data.</text>
</comment>
<evidence type="ECO:0000259" key="1">
    <source>
        <dbReference type="Pfam" id="PF24674"/>
    </source>
</evidence>
<protein>
    <recommendedName>
        <fullName evidence="1">SNTX MACPF/CDC-like domain-containing protein</fullName>
    </recommendedName>
</protein>
<dbReference type="EMBL" id="CAJVCH010420293">
    <property type="protein sequence ID" value="CAG7818414.1"/>
    <property type="molecule type" value="Genomic_DNA"/>
</dbReference>
<dbReference type="InterPro" id="IPR056072">
    <property type="entry name" value="SNTX_MACPF/CDC-like_dom"/>
</dbReference>
<dbReference type="AlphaFoldDB" id="A0A8J2PLJ5"/>
<organism evidence="2 3">
    <name type="scientific">Allacma fusca</name>
    <dbReference type="NCBI Taxonomy" id="39272"/>
    <lineage>
        <taxon>Eukaryota</taxon>
        <taxon>Metazoa</taxon>
        <taxon>Ecdysozoa</taxon>
        <taxon>Arthropoda</taxon>
        <taxon>Hexapoda</taxon>
        <taxon>Collembola</taxon>
        <taxon>Symphypleona</taxon>
        <taxon>Sminthuridae</taxon>
        <taxon>Allacma</taxon>
    </lineage>
</organism>
<evidence type="ECO:0000313" key="2">
    <source>
        <dbReference type="EMBL" id="CAG7818414.1"/>
    </source>
</evidence>
<keyword evidence="3" id="KW-1185">Reference proteome</keyword>
<dbReference type="OrthoDB" id="8954335at2759"/>
<gene>
    <name evidence="2" type="ORF">AFUS01_LOCUS28920</name>
</gene>
<proteinExistence type="predicted"/>
<feature type="domain" description="SNTX MACPF/CDC-like" evidence="1">
    <location>
        <begin position="72"/>
        <end position="227"/>
    </location>
</feature>
<dbReference type="Pfam" id="PF24674">
    <property type="entry name" value="MACPF_SNTX"/>
    <property type="match status" value="1"/>
</dbReference>
<evidence type="ECO:0000313" key="3">
    <source>
        <dbReference type="Proteomes" id="UP000708208"/>
    </source>
</evidence>